<evidence type="ECO:0000313" key="3">
    <source>
        <dbReference type="Proteomes" id="UP000237000"/>
    </source>
</evidence>
<sequence>MMMMMMIKGSKQVMMMMMCVCHGWLAEYRQMPTESDVAPTTLSGFTLTLSPLGISSFSTLSTKSQSQFIPIIFTFIYIYNICTHPKYKTKTDTQRPINL</sequence>
<comment type="caution">
    <text evidence="2">The sequence shown here is derived from an EMBL/GenBank/DDBJ whole genome shotgun (WGS) entry which is preliminary data.</text>
</comment>
<dbReference type="InParanoid" id="A0A2P5BP31"/>
<organism evidence="2 3">
    <name type="scientific">Trema orientale</name>
    <name type="common">Charcoal tree</name>
    <name type="synonym">Celtis orientalis</name>
    <dbReference type="NCBI Taxonomy" id="63057"/>
    <lineage>
        <taxon>Eukaryota</taxon>
        <taxon>Viridiplantae</taxon>
        <taxon>Streptophyta</taxon>
        <taxon>Embryophyta</taxon>
        <taxon>Tracheophyta</taxon>
        <taxon>Spermatophyta</taxon>
        <taxon>Magnoliopsida</taxon>
        <taxon>eudicotyledons</taxon>
        <taxon>Gunneridae</taxon>
        <taxon>Pentapetalae</taxon>
        <taxon>rosids</taxon>
        <taxon>fabids</taxon>
        <taxon>Rosales</taxon>
        <taxon>Cannabaceae</taxon>
        <taxon>Trema</taxon>
    </lineage>
</organism>
<protein>
    <recommendedName>
        <fullName evidence="4">Secreted protein</fullName>
    </recommendedName>
</protein>
<evidence type="ECO:0000256" key="1">
    <source>
        <dbReference type="SAM" id="SignalP"/>
    </source>
</evidence>
<dbReference type="AlphaFoldDB" id="A0A2P5BP31"/>
<accession>A0A2P5BP31</accession>
<feature type="non-terminal residue" evidence="2">
    <location>
        <position position="99"/>
    </location>
</feature>
<dbReference type="Proteomes" id="UP000237000">
    <property type="component" value="Unassembled WGS sequence"/>
</dbReference>
<proteinExistence type="predicted"/>
<keyword evidence="1" id="KW-0732">Signal</keyword>
<feature type="signal peptide" evidence="1">
    <location>
        <begin position="1"/>
        <end position="26"/>
    </location>
</feature>
<keyword evidence="3" id="KW-1185">Reference proteome</keyword>
<gene>
    <name evidence="2" type="ORF">TorRG33x02_314200</name>
</gene>
<name>A0A2P5BP31_TREOI</name>
<reference evidence="3" key="1">
    <citation type="submission" date="2016-06" db="EMBL/GenBank/DDBJ databases">
        <title>Parallel loss of symbiosis genes in relatives of nitrogen-fixing non-legume Parasponia.</title>
        <authorList>
            <person name="Van Velzen R."/>
            <person name="Holmer R."/>
            <person name="Bu F."/>
            <person name="Rutten L."/>
            <person name="Van Zeijl A."/>
            <person name="Liu W."/>
            <person name="Santuari L."/>
            <person name="Cao Q."/>
            <person name="Sharma T."/>
            <person name="Shen D."/>
            <person name="Roswanjaya Y."/>
            <person name="Wardhani T."/>
            <person name="Kalhor M.S."/>
            <person name="Jansen J."/>
            <person name="Van den Hoogen J."/>
            <person name="Gungor B."/>
            <person name="Hartog M."/>
            <person name="Hontelez J."/>
            <person name="Verver J."/>
            <person name="Yang W.-C."/>
            <person name="Schijlen E."/>
            <person name="Repin R."/>
            <person name="Schilthuizen M."/>
            <person name="Schranz E."/>
            <person name="Heidstra R."/>
            <person name="Miyata K."/>
            <person name="Fedorova E."/>
            <person name="Kohlen W."/>
            <person name="Bisseling T."/>
            <person name="Smit S."/>
            <person name="Geurts R."/>
        </authorList>
    </citation>
    <scope>NUCLEOTIDE SEQUENCE [LARGE SCALE GENOMIC DNA]</scope>
    <source>
        <strain evidence="3">cv. RG33-2</strain>
    </source>
</reference>
<feature type="chain" id="PRO_5015157404" description="Secreted protein" evidence="1">
    <location>
        <begin position="27"/>
        <end position="99"/>
    </location>
</feature>
<evidence type="ECO:0008006" key="4">
    <source>
        <dbReference type="Google" id="ProtNLM"/>
    </source>
</evidence>
<evidence type="ECO:0000313" key="2">
    <source>
        <dbReference type="EMBL" id="PON50494.1"/>
    </source>
</evidence>
<dbReference type="EMBL" id="JXTC01000485">
    <property type="protein sequence ID" value="PON50494.1"/>
    <property type="molecule type" value="Genomic_DNA"/>
</dbReference>